<dbReference type="Gene3D" id="1.20.1740.10">
    <property type="entry name" value="Amino acid/polyamine transporter I"/>
    <property type="match status" value="1"/>
</dbReference>
<name>A0A2K1K6K6_PHYPA</name>
<evidence type="ECO:0000313" key="12">
    <source>
        <dbReference type="Proteomes" id="UP000006727"/>
    </source>
</evidence>
<feature type="transmembrane region" description="Helical" evidence="9">
    <location>
        <begin position="443"/>
        <end position="465"/>
    </location>
</feature>
<evidence type="ECO:0000256" key="8">
    <source>
        <dbReference type="SAM" id="MobiDB-lite"/>
    </source>
</evidence>
<comment type="subcellular location">
    <subcellularLocation>
        <location evidence="1">Cell inner membrane</location>
        <topology evidence="1">Multi-pass membrane protein</topology>
    </subcellularLocation>
</comment>
<dbReference type="EMBL" id="ABEU02000008">
    <property type="protein sequence ID" value="PNR49407.1"/>
    <property type="molecule type" value="Genomic_DNA"/>
</dbReference>
<evidence type="ECO:0000256" key="5">
    <source>
        <dbReference type="ARBA" id="ARBA00022692"/>
    </source>
</evidence>
<feature type="compositionally biased region" description="Basic and acidic residues" evidence="8">
    <location>
        <begin position="115"/>
        <end position="125"/>
    </location>
</feature>
<dbReference type="Pfam" id="PF03222">
    <property type="entry name" value="Trp_Tyr_perm"/>
    <property type="match status" value="1"/>
</dbReference>
<evidence type="ECO:0008006" key="13">
    <source>
        <dbReference type="Google" id="ProtNLM"/>
    </source>
</evidence>
<evidence type="ECO:0000313" key="11">
    <source>
        <dbReference type="EnsemblPlants" id="Pp3c8_8340V3.1"/>
    </source>
</evidence>
<reference evidence="11" key="3">
    <citation type="submission" date="2020-12" db="UniProtKB">
        <authorList>
            <consortium name="EnsemblPlants"/>
        </authorList>
    </citation>
    <scope>IDENTIFICATION</scope>
</reference>
<gene>
    <name evidence="10" type="ORF">PHYPA_011303</name>
</gene>
<keyword evidence="2" id="KW-0813">Transport</keyword>
<feature type="transmembrane region" description="Helical" evidence="9">
    <location>
        <begin position="415"/>
        <end position="437"/>
    </location>
</feature>
<feature type="transmembrane region" description="Helical" evidence="9">
    <location>
        <begin position="631"/>
        <end position="657"/>
    </location>
</feature>
<keyword evidence="7 9" id="KW-0472">Membrane</keyword>
<feature type="transmembrane region" description="Helical" evidence="9">
    <location>
        <begin position="238"/>
        <end position="259"/>
    </location>
</feature>
<evidence type="ECO:0000256" key="1">
    <source>
        <dbReference type="ARBA" id="ARBA00004429"/>
    </source>
</evidence>
<dbReference type="AlphaFoldDB" id="A0A2K1K6K6"/>
<feature type="transmembrane region" description="Helical" evidence="9">
    <location>
        <begin position="677"/>
        <end position="698"/>
    </location>
</feature>
<evidence type="ECO:0000256" key="4">
    <source>
        <dbReference type="ARBA" id="ARBA00022519"/>
    </source>
</evidence>
<evidence type="ECO:0000256" key="9">
    <source>
        <dbReference type="SAM" id="Phobius"/>
    </source>
</evidence>
<dbReference type="Proteomes" id="UP000006727">
    <property type="component" value="Chromosome 8"/>
</dbReference>
<evidence type="ECO:0000256" key="3">
    <source>
        <dbReference type="ARBA" id="ARBA00022475"/>
    </source>
</evidence>
<keyword evidence="3" id="KW-1003">Cell membrane</keyword>
<sequence>MGSGIVNLAYTNLTCRLVVIPSTSRAVPYRRSAATSTNCINSSCRDFQFLVASPLPLARCLTSHGNLRARRSENPGFLRVEGYALSRSKTCSCHRRVAASAGSSPDLPANGEGFSESKETQDKESSNVMDGEAITTEVQLSGDDTEVQKIGDSVYSFKTLQKLIFKIGDGSKQLVTNSVGGVVGIFKKDKNKKQPELLAFEASSYESKDGKTALHQWTATELTMQHNQLVRIAVDLNYLIFAFAFFGWVRVLEAVLAAFSTNPAKLRKLAQATNAMDPLTVAWLAYNLRKPILGILMVNPTDFQKLATLKGKLWEELHAFFERQWKVAWSPLRAATFRPSEGRFSHLYCKATAEEHKIDVSVGATSTETLSSSLSGDATILDTNEPSPKPAEGNPNLDVQLVEANVGHSAATSSIFGAVALITGSSVGAGILALPAITAPAGFIPTTAVMSISWAFLLLEALLLAEVNVELMRKREPGEELHSQVLSLRTMADETMGPFGGLFTTVIYLMLSYTLLVAYISKSGEVLSVLLNVSNRTVADVVFTVGFGSLLCVGGAKMADSINQVLTVMLLGFFLLIVLGGGSIADWTGLEHVDWVVAPQTIPIILLALVYHDLTPVICAQLGGDIARIRISLVLGSLIPLAMFLSWDAVALCLTPLSGATDPINEIIRIGGPGPAFVVETFALLAVATSFIGTVLGLSEFLLEQLGKAQGLALEKLSIQRKTPSALSEWLDVNGPRALSFFLVLAPPLAASSLVTDAFFSASDLAGAYGMTSLYGVIPPIMAWSLLNSSHDIIEETSTVQNSKASQNTSLLGGRITLATIGACAVAVIAGQVALDLYPPVRIPAGTTTAVSAKFDQEGSSSTSVVLNPQSRTRVAPPILE</sequence>
<feature type="compositionally biased region" description="Polar residues" evidence="8">
    <location>
        <begin position="861"/>
        <end position="873"/>
    </location>
</feature>
<feature type="transmembrane region" description="Helical" evidence="9">
    <location>
        <begin position="597"/>
        <end position="619"/>
    </location>
</feature>
<dbReference type="GO" id="GO:0005886">
    <property type="term" value="C:plasma membrane"/>
    <property type="evidence" value="ECO:0007669"/>
    <property type="project" value="UniProtKB-SubCell"/>
</dbReference>
<feature type="transmembrane region" description="Helical" evidence="9">
    <location>
        <begin position="738"/>
        <end position="760"/>
    </location>
</feature>
<accession>A0A2K1K6K6</accession>
<dbReference type="Gramene" id="Pp3c8_8340V3.1">
    <property type="protein sequence ID" value="Pp3c8_8340V3.1"/>
    <property type="gene ID" value="Pp3c8_8340"/>
</dbReference>
<dbReference type="EnsemblPlants" id="Pp3c8_8340V3.1">
    <property type="protein sequence ID" value="Pp3c8_8340V3.1"/>
    <property type="gene ID" value="Pp3c8_8340"/>
</dbReference>
<evidence type="ECO:0000313" key="10">
    <source>
        <dbReference type="EMBL" id="PNR49407.1"/>
    </source>
</evidence>
<dbReference type="PANTHER" id="PTHR32195">
    <property type="entry name" value="OS07G0662800 PROTEIN"/>
    <property type="match status" value="1"/>
</dbReference>
<feature type="transmembrane region" description="Helical" evidence="9">
    <location>
        <begin position="499"/>
        <end position="521"/>
    </location>
</feature>
<reference evidence="10 12" key="1">
    <citation type="journal article" date="2008" name="Science">
        <title>The Physcomitrella genome reveals evolutionary insights into the conquest of land by plants.</title>
        <authorList>
            <person name="Rensing S."/>
            <person name="Lang D."/>
            <person name="Zimmer A."/>
            <person name="Terry A."/>
            <person name="Salamov A."/>
            <person name="Shapiro H."/>
            <person name="Nishiyama T."/>
            <person name="Perroud P.-F."/>
            <person name="Lindquist E."/>
            <person name="Kamisugi Y."/>
            <person name="Tanahashi T."/>
            <person name="Sakakibara K."/>
            <person name="Fujita T."/>
            <person name="Oishi K."/>
            <person name="Shin-I T."/>
            <person name="Kuroki Y."/>
            <person name="Toyoda A."/>
            <person name="Suzuki Y."/>
            <person name="Hashimoto A."/>
            <person name="Yamaguchi K."/>
            <person name="Sugano A."/>
            <person name="Kohara Y."/>
            <person name="Fujiyama A."/>
            <person name="Anterola A."/>
            <person name="Aoki S."/>
            <person name="Ashton N."/>
            <person name="Barbazuk W.B."/>
            <person name="Barker E."/>
            <person name="Bennetzen J."/>
            <person name="Bezanilla M."/>
            <person name="Blankenship R."/>
            <person name="Cho S.H."/>
            <person name="Dutcher S."/>
            <person name="Estelle M."/>
            <person name="Fawcett J.A."/>
            <person name="Gundlach H."/>
            <person name="Hanada K."/>
            <person name="Heyl A."/>
            <person name="Hicks K.A."/>
            <person name="Hugh J."/>
            <person name="Lohr M."/>
            <person name="Mayer K."/>
            <person name="Melkozernov A."/>
            <person name="Murata T."/>
            <person name="Nelson D."/>
            <person name="Pils B."/>
            <person name="Prigge M."/>
            <person name="Reiss B."/>
            <person name="Renner T."/>
            <person name="Rombauts S."/>
            <person name="Rushton P."/>
            <person name="Sanderfoot A."/>
            <person name="Schween G."/>
            <person name="Shiu S.-H."/>
            <person name="Stueber K."/>
            <person name="Theodoulou F.L."/>
            <person name="Tu H."/>
            <person name="Van de Peer Y."/>
            <person name="Verrier P.J."/>
            <person name="Waters E."/>
            <person name="Wood A."/>
            <person name="Yang L."/>
            <person name="Cove D."/>
            <person name="Cuming A."/>
            <person name="Hasebe M."/>
            <person name="Lucas S."/>
            <person name="Mishler D.B."/>
            <person name="Reski R."/>
            <person name="Grigoriev I."/>
            <person name="Quatrano R.S."/>
            <person name="Boore J.L."/>
        </authorList>
    </citation>
    <scope>NUCLEOTIDE SEQUENCE [LARGE SCALE GENOMIC DNA]</scope>
    <source>
        <strain evidence="11 12">cv. Gransden 2004</strain>
    </source>
</reference>
<feature type="region of interest" description="Disordered" evidence="8">
    <location>
        <begin position="374"/>
        <end position="395"/>
    </location>
</feature>
<dbReference type="InterPro" id="IPR018227">
    <property type="entry name" value="Amino_acid_transport_2"/>
</dbReference>
<keyword evidence="5 9" id="KW-0812">Transmembrane</keyword>
<feature type="transmembrane region" description="Helical" evidence="9">
    <location>
        <begin position="565"/>
        <end position="585"/>
    </location>
</feature>
<feature type="region of interest" description="Disordered" evidence="8">
    <location>
        <begin position="100"/>
        <end position="128"/>
    </location>
</feature>
<keyword evidence="6 9" id="KW-1133">Transmembrane helix</keyword>
<feature type="transmembrane region" description="Helical" evidence="9">
    <location>
        <begin position="766"/>
        <end position="787"/>
    </location>
</feature>
<dbReference type="InParanoid" id="A0A2K1K6K6"/>
<dbReference type="PaxDb" id="3218-PP1S8_199V6.1"/>
<protein>
    <recommendedName>
        <fullName evidence="13">Tryptophan/tyrosine permease</fullName>
    </recommendedName>
</protein>
<feature type="transmembrane region" description="Helical" evidence="9">
    <location>
        <begin position="533"/>
        <end position="553"/>
    </location>
</feature>
<reference evidence="10 12" key="2">
    <citation type="journal article" date="2018" name="Plant J.">
        <title>The Physcomitrella patens chromosome-scale assembly reveals moss genome structure and evolution.</title>
        <authorList>
            <person name="Lang D."/>
            <person name="Ullrich K.K."/>
            <person name="Murat F."/>
            <person name="Fuchs J."/>
            <person name="Jenkins J."/>
            <person name="Haas F.B."/>
            <person name="Piednoel M."/>
            <person name="Gundlach H."/>
            <person name="Van Bel M."/>
            <person name="Meyberg R."/>
            <person name="Vives C."/>
            <person name="Morata J."/>
            <person name="Symeonidi A."/>
            <person name="Hiss M."/>
            <person name="Muchero W."/>
            <person name="Kamisugi Y."/>
            <person name="Saleh O."/>
            <person name="Blanc G."/>
            <person name="Decker E.L."/>
            <person name="van Gessel N."/>
            <person name="Grimwood J."/>
            <person name="Hayes R.D."/>
            <person name="Graham S.W."/>
            <person name="Gunter L.E."/>
            <person name="McDaniel S.F."/>
            <person name="Hoernstein S.N.W."/>
            <person name="Larsson A."/>
            <person name="Li F.W."/>
            <person name="Perroud P.F."/>
            <person name="Phillips J."/>
            <person name="Ranjan P."/>
            <person name="Rokshar D.S."/>
            <person name="Rothfels C.J."/>
            <person name="Schneider L."/>
            <person name="Shu S."/>
            <person name="Stevenson D.W."/>
            <person name="Thummler F."/>
            <person name="Tillich M."/>
            <person name="Villarreal Aguilar J.C."/>
            <person name="Widiez T."/>
            <person name="Wong G.K."/>
            <person name="Wymore A."/>
            <person name="Zhang Y."/>
            <person name="Zimmer A.D."/>
            <person name="Quatrano R.S."/>
            <person name="Mayer K.F.X."/>
            <person name="Goodstein D."/>
            <person name="Casacuberta J.M."/>
            <person name="Vandepoele K."/>
            <person name="Reski R."/>
            <person name="Cuming A.C."/>
            <person name="Tuskan G.A."/>
            <person name="Maumus F."/>
            <person name="Salse J."/>
            <person name="Schmutz J."/>
            <person name="Rensing S.A."/>
        </authorList>
    </citation>
    <scope>NUCLEOTIDE SEQUENCE [LARGE SCALE GENOMIC DNA]</scope>
    <source>
        <strain evidence="11 12">cv. Gransden 2004</strain>
    </source>
</reference>
<organism evidence="10">
    <name type="scientific">Physcomitrium patens</name>
    <name type="common">Spreading-leaved earth moss</name>
    <name type="synonym">Physcomitrella patens</name>
    <dbReference type="NCBI Taxonomy" id="3218"/>
    <lineage>
        <taxon>Eukaryota</taxon>
        <taxon>Viridiplantae</taxon>
        <taxon>Streptophyta</taxon>
        <taxon>Embryophyta</taxon>
        <taxon>Bryophyta</taxon>
        <taxon>Bryophytina</taxon>
        <taxon>Bryopsida</taxon>
        <taxon>Funariidae</taxon>
        <taxon>Funariales</taxon>
        <taxon>Funariaceae</taxon>
        <taxon>Physcomitrium</taxon>
    </lineage>
</organism>
<feature type="region of interest" description="Disordered" evidence="8">
    <location>
        <begin position="861"/>
        <end position="881"/>
    </location>
</feature>
<dbReference type="GO" id="GO:0009706">
    <property type="term" value="C:chloroplast inner membrane"/>
    <property type="evidence" value="ECO:0000318"/>
    <property type="project" value="GO_Central"/>
</dbReference>
<dbReference type="GO" id="GO:0003333">
    <property type="term" value="P:amino acid transmembrane transport"/>
    <property type="evidence" value="ECO:0007669"/>
    <property type="project" value="InterPro"/>
</dbReference>
<dbReference type="PANTHER" id="PTHR32195:SF24">
    <property type="entry name" value="TRYPTOPHAN OR TYROSINE TRANSPORTER PROTEIN"/>
    <property type="match status" value="1"/>
</dbReference>
<keyword evidence="12" id="KW-1185">Reference proteome</keyword>
<evidence type="ECO:0000256" key="7">
    <source>
        <dbReference type="ARBA" id="ARBA00023136"/>
    </source>
</evidence>
<evidence type="ECO:0000256" key="2">
    <source>
        <dbReference type="ARBA" id="ARBA00022448"/>
    </source>
</evidence>
<evidence type="ECO:0000256" key="6">
    <source>
        <dbReference type="ARBA" id="ARBA00022989"/>
    </source>
</evidence>
<proteinExistence type="predicted"/>
<keyword evidence="4" id="KW-0997">Cell inner membrane</keyword>